<feature type="chain" id="PRO_5021217962" description="EGF-like domain-containing protein" evidence="2">
    <location>
        <begin position="28"/>
        <end position="123"/>
    </location>
</feature>
<dbReference type="CDD" id="cd00054">
    <property type="entry name" value="EGF_CA"/>
    <property type="match status" value="1"/>
</dbReference>
<dbReference type="AlphaFoldDB" id="A0A4Y2CRZ1"/>
<dbReference type="InterPro" id="IPR000742">
    <property type="entry name" value="EGF"/>
</dbReference>
<comment type="caution">
    <text evidence="4">The sequence shown here is derived from an EMBL/GenBank/DDBJ whole genome shotgun (WGS) entry which is preliminary data.</text>
</comment>
<evidence type="ECO:0000256" key="1">
    <source>
        <dbReference type="PROSITE-ProRule" id="PRU00076"/>
    </source>
</evidence>
<gene>
    <name evidence="4" type="ORF">AVEN_25488_1</name>
</gene>
<keyword evidence="2" id="KW-0732">Signal</keyword>
<protein>
    <recommendedName>
        <fullName evidence="3">EGF-like domain-containing protein</fullName>
    </recommendedName>
</protein>
<dbReference type="EMBL" id="BGPR01000240">
    <property type="protein sequence ID" value="GBM07232.1"/>
    <property type="molecule type" value="Genomic_DNA"/>
</dbReference>
<name>A0A4Y2CRZ1_ARAVE</name>
<reference evidence="4 5" key="1">
    <citation type="journal article" date="2019" name="Sci. Rep.">
        <title>Orb-weaving spider Araneus ventricosus genome elucidates the spidroin gene catalogue.</title>
        <authorList>
            <person name="Kono N."/>
            <person name="Nakamura H."/>
            <person name="Ohtoshi R."/>
            <person name="Moran D.A.P."/>
            <person name="Shinohara A."/>
            <person name="Yoshida Y."/>
            <person name="Fujiwara M."/>
            <person name="Mori M."/>
            <person name="Tomita M."/>
            <person name="Arakawa K."/>
        </authorList>
    </citation>
    <scope>NUCLEOTIDE SEQUENCE [LARGE SCALE GENOMIC DNA]</scope>
</reference>
<comment type="caution">
    <text evidence="1">Lacks conserved residue(s) required for the propagation of feature annotation.</text>
</comment>
<dbReference type="Proteomes" id="UP000499080">
    <property type="component" value="Unassembled WGS sequence"/>
</dbReference>
<dbReference type="Gene3D" id="2.10.25.10">
    <property type="entry name" value="Laminin"/>
    <property type="match status" value="1"/>
</dbReference>
<organism evidence="4 5">
    <name type="scientific">Araneus ventricosus</name>
    <name type="common">Orbweaver spider</name>
    <name type="synonym">Epeira ventricosa</name>
    <dbReference type="NCBI Taxonomy" id="182803"/>
    <lineage>
        <taxon>Eukaryota</taxon>
        <taxon>Metazoa</taxon>
        <taxon>Ecdysozoa</taxon>
        <taxon>Arthropoda</taxon>
        <taxon>Chelicerata</taxon>
        <taxon>Arachnida</taxon>
        <taxon>Araneae</taxon>
        <taxon>Araneomorphae</taxon>
        <taxon>Entelegynae</taxon>
        <taxon>Araneoidea</taxon>
        <taxon>Araneidae</taxon>
        <taxon>Araneus</taxon>
    </lineage>
</organism>
<dbReference type="PROSITE" id="PS01186">
    <property type="entry name" value="EGF_2"/>
    <property type="match status" value="1"/>
</dbReference>
<keyword evidence="1" id="KW-0245">EGF-like domain</keyword>
<accession>A0A4Y2CRZ1</accession>
<feature type="signal peptide" evidence="2">
    <location>
        <begin position="1"/>
        <end position="27"/>
    </location>
</feature>
<feature type="disulfide bond" evidence="1">
    <location>
        <begin position="47"/>
        <end position="56"/>
    </location>
</feature>
<keyword evidence="1" id="KW-1015">Disulfide bond</keyword>
<sequence length="123" mass="13957">MKMSFWSPLKVTVLFLVLLAQCNDGMCYNSGRCLGRGRNGNNFRCLCQPGYQGHRCQYGNHCELVVWSQLRNRKVPDLKPDATKDLPCKSDVEIKRSPACVLWKLERRVPTQVSSSSSNYGSK</sequence>
<evidence type="ECO:0000259" key="3">
    <source>
        <dbReference type="PROSITE" id="PS50026"/>
    </source>
</evidence>
<dbReference type="PROSITE" id="PS00022">
    <property type="entry name" value="EGF_1"/>
    <property type="match status" value="1"/>
</dbReference>
<evidence type="ECO:0000313" key="4">
    <source>
        <dbReference type="EMBL" id="GBM07232.1"/>
    </source>
</evidence>
<evidence type="ECO:0000313" key="5">
    <source>
        <dbReference type="Proteomes" id="UP000499080"/>
    </source>
</evidence>
<proteinExistence type="predicted"/>
<evidence type="ECO:0000256" key="2">
    <source>
        <dbReference type="SAM" id="SignalP"/>
    </source>
</evidence>
<dbReference type="SUPFAM" id="SSF57196">
    <property type="entry name" value="EGF/Laminin"/>
    <property type="match status" value="1"/>
</dbReference>
<dbReference type="PROSITE" id="PS50026">
    <property type="entry name" value="EGF_3"/>
    <property type="match status" value="1"/>
</dbReference>
<feature type="domain" description="EGF-like" evidence="3">
    <location>
        <begin position="18"/>
        <end position="57"/>
    </location>
</feature>
<keyword evidence="5" id="KW-1185">Reference proteome</keyword>